<dbReference type="AlphaFoldDB" id="A0A5C3N9G9"/>
<dbReference type="OrthoDB" id="3231855at2759"/>
<feature type="chain" id="PRO_5023049572" evidence="3">
    <location>
        <begin position="23"/>
        <end position="551"/>
    </location>
</feature>
<dbReference type="EMBL" id="ML213507">
    <property type="protein sequence ID" value="TFK53725.1"/>
    <property type="molecule type" value="Genomic_DNA"/>
</dbReference>
<keyword evidence="2" id="KW-1133">Transmembrane helix</keyword>
<feature type="transmembrane region" description="Helical" evidence="2">
    <location>
        <begin position="76"/>
        <end position="105"/>
    </location>
</feature>
<feature type="region of interest" description="Disordered" evidence="1">
    <location>
        <begin position="328"/>
        <end position="551"/>
    </location>
</feature>
<feature type="signal peptide" evidence="3">
    <location>
        <begin position="1"/>
        <end position="22"/>
    </location>
</feature>
<evidence type="ECO:0000256" key="1">
    <source>
        <dbReference type="SAM" id="MobiDB-lite"/>
    </source>
</evidence>
<feature type="compositionally biased region" description="Low complexity" evidence="1">
    <location>
        <begin position="287"/>
        <end position="307"/>
    </location>
</feature>
<dbReference type="Proteomes" id="UP000305948">
    <property type="component" value="Unassembled WGS sequence"/>
</dbReference>
<keyword evidence="2" id="KW-0472">Membrane</keyword>
<accession>A0A5C3N9G9</accession>
<sequence length="551" mass="59964">MTSVETIFSLALGLGLRGLVGAVTGPHATLSGILVGLWEGAALHHLAHASRSLDPYISYVLRVVIDYFWTEDSHRVIIVLLWTGLGMLLADVWPALSYVVIRFVYRCYKEIRRALYSLDYALSTAFTIPSRVRHYAESSASSSASSVSVRRQPRRVTSQPVPGAYTETSTIYSDYQESEVAEINEPSYYRQYEVPPGGENDILPRSPDTYSEGGSTVSRAPPPSHSPQHNYGYGIMSPTRSDRLGIRINVGYDDASSAASTAPALSAELRSLPVLTARAPSTVAPSVAAPSVIPPSTATPPRSTSEPWQTKTKSVVSHVTAAQMPLPESRASSVVNAPSIWQQPTPQSRTEVAEEEERIPSPDPMDPLQTPPTSGYRLPPMRGVFSDEDLNSPPEGPPPPFSFGQGVDALRLEIPGQEEKSGEKEKEVGDDEEEEEEEEEEEGEEKGDWEHVKSPAEDKEGDDIAPPTGAPGAEGKNRDEDEEEDEWSLKKKDKKGGKKKKDKGGKSPAGVEGAEGGETAITGEEGEKKDDEEDNWGNAKVKKKNSRKRRG</sequence>
<evidence type="ECO:0000256" key="3">
    <source>
        <dbReference type="SAM" id="SignalP"/>
    </source>
</evidence>
<feature type="region of interest" description="Disordered" evidence="1">
    <location>
        <begin position="287"/>
        <end position="309"/>
    </location>
</feature>
<feature type="compositionally biased region" description="Low complexity" evidence="1">
    <location>
        <begin position="146"/>
        <end position="161"/>
    </location>
</feature>
<proteinExistence type="predicted"/>
<gene>
    <name evidence="4" type="ORF">OE88DRAFT_1733610</name>
</gene>
<evidence type="ECO:0000313" key="5">
    <source>
        <dbReference type="Proteomes" id="UP000305948"/>
    </source>
</evidence>
<feature type="compositionally biased region" description="Basic and acidic residues" evidence="1">
    <location>
        <begin position="446"/>
        <end position="458"/>
    </location>
</feature>
<dbReference type="STRING" id="5364.A0A5C3N9G9"/>
<feature type="compositionally biased region" description="Polar residues" evidence="1">
    <location>
        <begin position="330"/>
        <end position="350"/>
    </location>
</feature>
<feature type="compositionally biased region" description="Low complexity" evidence="1">
    <location>
        <begin position="509"/>
        <end position="523"/>
    </location>
</feature>
<feature type="compositionally biased region" description="Polar residues" evidence="1">
    <location>
        <begin position="208"/>
        <end position="218"/>
    </location>
</feature>
<feature type="compositionally biased region" description="Basic and acidic residues" evidence="1">
    <location>
        <begin position="417"/>
        <end position="427"/>
    </location>
</feature>
<reference evidence="4 5" key="1">
    <citation type="journal article" date="2019" name="Nat. Ecol. Evol.">
        <title>Megaphylogeny resolves global patterns of mushroom evolution.</title>
        <authorList>
            <person name="Varga T."/>
            <person name="Krizsan K."/>
            <person name="Foldi C."/>
            <person name="Dima B."/>
            <person name="Sanchez-Garcia M."/>
            <person name="Sanchez-Ramirez S."/>
            <person name="Szollosi G.J."/>
            <person name="Szarkandi J.G."/>
            <person name="Papp V."/>
            <person name="Albert L."/>
            <person name="Andreopoulos W."/>
            <person name="Angelini C."/>
            <person name="Antonin V."/>
            <person name="Barry K.W."/>
            <person name="Bougher N.L."/>
            <person name="Buchanan P."/>
            <person name="Buyck B."/>
            <person name="Bense V."/>
            <person name="Catcheside P."/>
            <person name="Chovatia M."/>
            <person name="Cooper J."/>
            <person name="Damon W."/>
            <person name="Desjardin D."/>
            <person name="Finy P."/>
            <person name="Geml J."/>
            <person name="Haridas S."/>
            <person name="Hughes K."/>
            <person name="Justo A."/>
            <person name="Karasinski D."/>
            <person name="Kautmanova I."/>
            <person name="Kiss B."/>
            <person name="Kocsube S."/>
            <person name="Kotiranta H."/>
            <person name="LaButti K.M."/>
            <person name="Lechner B.E."/>
            <person name="Liimatainen K."/>
            <person name="Lipzen A."/>
            <person name="Lukacs Z."/>
            <person name="Mihaltcheva S."/>
            <person name="Morgado L.N."/>
            <person name="Niskanen T."/>
            <person name="Noordeloos M.E."/>
            <person name="Ohm R.A."/>
            <person name="Ortiz-Santana B."/>
            <person name="Ovrebo C."/>
            <person name="Racz N."/>
            <person name="Riley R."/>
            <person name="Savchenko A."/>
            <person name="Shiryaev A."/>
            <person name="Soop K."/>
            <person name="Spirin V."/>
            <person name="Szebenyi C."/>
            <person name="Tomsovsky M."/>
            <person name="Tulloss R.E."/>
            <person name="Uehling J."/>
            <person name="Grigoriev I.V."/>
            <person name="Vagvolgyi C."/>
            <person name="Papp T."/>
            <person name="Martin F.M."/>
            <person name="Miettinen O."/>
            <person name="Hibbett D.S."/>
            <person name="Nagy L.G."/>
        </authorList>
    </citation>
    <scope>NUCLEOTIDE SEQUENCE [LARGE SCALE GENOMIC DNA]</scope>
    <source>
        <strain evidence="4 5">OMC1185</strain>
    </source>
</reference>
<name>A0A5C3N9G9_9AGAM</name>
<protein>
    <submittedName>
        <fullName evidence="4">Uncharacterized protein</fullName>
    </submittedName>
</protein>
<feature type="region of interest" description="Disordered" evidence="1">
    <location>
        <begin position="190"/>
        <end position="230"/>
    </location>
</feature>
<keyword evidence="5" id="KW-1185">Reference proteome</keyword>
<organism evidence="4 5">
    <name type="scientific">Heliocybe sulcata</name>
    <dbReference type="NCBI Taxonomy" id="5364"/>
    <lineage>
        <taxon>Eukaryota</taxon>
        <taxon>Fungi</taxon>
        <taxon>Dikarya</taxon>
        <taxon>Basidiomycota</taxon>
        <taxon>Agaricomycotina</taxon>
        <taxon>Agaricomycetes</taxon>
        <taxon>Gloeophyllales</taxon>
        <taxon>Gloeophyllaceae</taxon>
        <taxon>Heliocybe</taxon>
    </lineage>
</organism>
<feature type="region of interest" description="Disordered" evidence="1">
    <location>
        <begin position="146"/>
        <end position="168"/>
    </location>
</feature>
<feature type="compositionally biased region" description="Acidic residues" evidence="1">
    <location>
        <begin position="428"/>
        <end position="445"/>
    </location>
</feature>
<keyword evidence="3" id="KW-0732">Signal</keyword>
<evidence type="ECO:0000256" key="2">
    <source>
        <dbReference type="SAM" id="Phobius"/>
    </source>
</evidence>
<keyword evidence="2" id="KW-0812">Transmembrane</keyword>
<feature type="compositionally biased region" description="Basic residues" evidence="1">
    <location>
        <begin position="491"/>
        <end position="503"/>
    </location>
</feature>
<feature type="compositionally biased region" description="Basic residues" evidence="1">
    <location>
        <begin position="540"/>
        <end position="551"/>
    </location>
</feature>
<evidence type="ECO:0000313" key="4">
    <source>
        <dbReference type="EMBL" id="TFK53725.1"/>
    </source>
</evidence>